<evidence type="ECO:0000313" key="1">
    <source>
        <dbReference type="EMBL" id="ORZ33092.1"/>
    </source>
</evidence>
<sequence>MQRVLEERNRNVYRLVKNNLIGCRLAELIRKYGHLVLVLPKFHPELNPIERGWSAITAHCHKNCTFKWETLMTVFDSAIASVSINQIRNYFRVCARFASVYEIVKVNGPLAEHIVRTYRSHRGVAKNDLEQMVKKLFTKVTCEKASALDERHLTELLEILRAIPPKLRPK</sequence>
<dbReference type="InterPro" id="IPR036397">
    <property type="entry name" value="RNaseH_sf"/>
</dbReference>
<gene>
    <name evidence="1" type="ORF">BCR44DRAFT_44378</name>
</gene>
<dbReference type="AlphaFoldDB" id="A0A1Y2HJ35"/>
<proteinExistence type="predicted"/>
<protein>
    <recommendedName>
        <fullName evidence="3">Tc1-like transposase DDE domain-containing protein</fullName>
    </recommendedName>
</protein>
<reference evidence="1 2" key="1">
    <citation type="submission" date="2016-07" db="EMBL/GenBank/DDBJ databases">
        <title>Pervasive Adenine N6-methylation of Active Genes in Fungi.</title>
        <authorList>
            <consortium name="DOE Joint Genome Institute"/>
            <person name="Mondo S.J."/>
            <person name="Dannebaum R.O."/>
            <person name="Kuo R.C."/>
            <person name="Labutti K."/>
            <person name="Haridas S."/>
            <person name="Kuo A."/>
            <person name="Salamov A."/>
            <person name="Ahrendt S.R."/>
            <person name="Lipzen A."/>
            <person name="Sullivan W."/>
            <person name="Andreopoulos W.B."/>
            <person name="Clum A."/>
            <person name="Lindquist E."/>
            <person name="Daum C."/>
            <person name="Ramamoorthy G.K."/>
            <person name="Gryganskyi A."/>
            <person name="Culley D."/>
            <person name="Magnuson J.K."/>
            <person name="James T.Y."/>
            <person name="O'Malley M.A."/>
            <person name="Stajich J.E."/>
            <person name="Spatafora J.W."/>
            <person name="Visel A."/>
            <person name="Grigoriev I.V."/>
        </authorList>
    </citation>
    <scope>NUCLEOTIDE SEQUENCE [LARGE SCALE GENOMIC DNA]</scope>
    <source>
        <strain evidence="1 2">PL171</strain>
    </source>
</reference>
<organism evidence="1 2">
    <name type="scientific">Catenaria anguillulae PL171</name>
    <dbReference type="NCBI Taxonomy" id="765915"/>
    <lineage>
        <taxon>Eukaryota</taxon>
        <taxon>Fungi</taxon>
        <taxon>Fungi incertae sedis</taxon>
        <taxon>Blastocladiomycota</taxon>
        <taxon>Blastocladiomycetes</taxon>
        <taxon>Blastocladiales</taxon>
        <taxon>Catenariaceae</taxon>
        <taxon>Catenaria</taxon>
    </lineage>
</organism>
<dbReference type="Gene3D" id="3.30.420.10">
    <property type="entry name" value="Ribonuclease H-like superfamily/Ribonuclease H"/>
    <property type="match status" value="1"/>
</dbReference>
<comment type="caution">
    <text evidence="1">The sequence shown here is derived from an EMBL/GenBank/DDBJ whole genome shotgun (WGS) entry which is preliminary data.</text>
</comment>
<keyword evidence="2" id="KW-1185">Reference proteome</keyword>
<feature type="non-terminal residue" evidence="1">
    <location>
        <position position="170"/>
    </location>
</feature>
<dbReference type="OrthoDB" id="2449121at2759"/>
<dbReference type="EMBL" id="MCFL01000039">
    <property type="protein sequence ID" value="ORZ33092.1"/>
    <property type="molecule type" value="Genomic_DNA"/>
</dbReference>
<evidence type="ECO:0008006" key="3">
    <source>
        <dbReference type="Google" id="ProtNLM"/>
    </source>
</evidence>
<dbReference type="GO" id="GO:0003676">
    <property type="term" value="F:nucleic acid binding"/>
    <property type="evidence" value="ECO:0007669"/>
    <property type="project" value="InterPro"/>
</dbReference>
<accession>A0A1Y2HJ35</accession>
<evidence type="ECO:0000313" key="2">
    <source>
        <dbReference type="Proteomes" id="UP000193411"/>
    </source>
</evidence>
<name>A0A1Y2HJ35_9FUNG</name>
<dbReference type="Proteomes" id="UP000193411">
    <property type="component" value="Unassembled WGS sequence"/>
</dbReference>